<organism evidence="1 2">
    <name type="scientific">Stephania yunnanensis</name>
    <dbReference type="NCBI Taxonomy" id="152371"/>
    <lineage>
        <taxon>Eukaryota</taxon>
        <taxon>Viridiplantae</taxon>
        <taxon>Streptophyta</taxon>
        <taxon>Embryophyta</taxon>
        <taxon>Tracheophyta</taxon>
        <taxon>Spermatophyta</taxon>
        <taxon>Magnoliopsida</taxon>
        <taxon>Ranunculales</taxon>
        <taxon>Menispermaceae</taxon>
        <taxon>Menispermoideae</taxon>
        <taxon>Cissampelideae</taxon>
        <taxon>Stephania</taxon>
    </lineage>
</organism>
<keyword evidence="2" id="KW-1185">Reference proteome</keyword>
<dbReference type="Proteomes" id="UP001420932">
    <property type="component" value="Unassembled WGS sequence"/>
</dbReference>
<reference evidence="1 2" key="1">
    <citation type="submission" date="2024-01" db="EMBL/GenBank/DDBJ databases">
        <title>Genome assemblies of Stephania.</title>
        <authorList>
            <person name="Yang L."/>
        </authorList>
    </citation>
    <scope>NUCLEOTIDE SEQUENCE [LARGE SCALE GENOMIC DNA]</scope>
    <source>
        <strain evidence="1">YNDBR</strain>
        <tissue evidence="1">Leaf</tissue>
    </source>
</reference>
<protein>
    <submittedName>
        <fullName evidence="1">Uncharacterized protein</fullName>
    </submittedName>
</protein>
<comment type="caution">
    <text evidence="1">The sequence shown here is derived from an EMBL/GenBank/DDBJ whole genome shotgun (WGS) entry which is preliminary data.</text>
</comment>
<evidence type="ECO:0000313" key="1">
    <source>
        <dbReference type="EMBL" id="KAK9135164.1"/>
    </source>
</evidence>
<accession>A0AAP0JJP8</accession>
<name>A0AAP0JJP8_9MAGN</name>
<evidence type="ECO:0000313" key="2">
    <source>
        <dbReference type="Proteomes" id="UP001420932"/>
    </source>
</evidence>
<dbReference type="EMBL" id="JBBNAF010000006">
    <property type="protein sequence ID" value="KAK9135164.1"/>
    <property type="molecule type" value="Genomic_DNA"/>
</dbReference>
<dbReference type="AlphaFoldDB" id="A0AAP0JJP8"/>
<sequence length="290" mass="32525">MEHVVIDQVVVTVVEPGGSKRTKQLGNCHDHKDYSHCSLCTYGTLSVARVIGIRELQPDVRVRVSVKPARNQVKGSGGTHRKDLGSKVRFSPTGTSTHFVLSFLIKDVRLGNVLKESINTKQGKHGVILAKVFNFVDLFYDALLIYEDTAYDLYTKMVLVHYQRCMNLLGRTQRMDLRDLILSGGIKIRKRKIEWAVGDRGGDQESPRERSPYKAYTTYSRNVIGASCRLVYRLGVQGSCDIAFGLTMVPNHSELERFIIQARNIRKPRGGSTDLLVSITGPRPSAYRAD</sequence>
<proteinExistence type="predicted"/>
<gene>
    <name evidence="1" type="ORF">Syun_014494</name>
</gene>